<dbReference type="GO" id="GO:0016746">
    <property type="term" value="F:acyltransferase activity"/>
    <property type="evidence" value="ECO:0007669"/>
    <property type="project" value="UniProtKB-KW"/>
</dbReference>
<protein>
    <submittedName>
        <fullName evidence="2">GNAT family N-acetyltransferase</fullName>
        <ecNumber evidence="2">2.3.-.-</ecNumber>
    </submittedName>
</protein>
<name>A0ABW2YPZ2_9GAMM</name>
<feature type="domain" description="N-acetyltransferase" evidence="1">
    <location>
        <begin position="31"/>
        <end position="197"/>
    </location>
</feature>
<dbReference type="Proteomes" id="UP001597090">
    <property type="component" value="Unassembled WGS sequence"/>
</dbReference>
<keyword evidence="3" id="KW-1185">Reference proteome</keyword>
<evidence type="ECO:0000313" key="2">
    <source>
        <dbReference type="EMBL" id="MFD0739228.1"/>
    </source>
</evidence>
<dbReference type="InterPro" id="IPR000182">
    <property type="entry name" value="GNAT_dom"/>
</dbReference>
<dbReference type="SUPFAM" id="SSF55729">
    <property type="entry name" value="Acyl-CoA N-acyltransferases (Nat)"/>
    <property type="match status" value="1"/>
</dbReference>
<dbReference type="Pfam" id="PF13302">
    <property type="entry name" value="Acetyltransf_3"/>
    <property type="match status" value="1"/>
</dbReference>
<dbReference type="Gene3D" id="3.40.630.30">
    <property type="match status" value="1"/>
</dbReference>
<dbReference type="PROSITE" id="PS51186">
    <property type="entry name" value="GNAT"/>
    <property type="match status" value="1"/>
</dbReference>
<dbReference type="PANTHER" id="PTHR43441:SF11">
    <property type="entry name" value="RIBOSOMAL-PROTEIN-SERINE ACETYLTRANSFERASE"/>
    <property type="match status" value="1"/>
</dbReference>
<dbReference type="InterPro" id="IPR016181">
    <property type="entry name" value="Acyl_CoA_acyltransferase"/>
</dbReference>
<keyword evidence="2" id="KW-0012">Acyltransferase</keyword>
<dbReference type="RefSeq" id="WP_386812234.1">
    <property type="nucleotide sequence ID" value="NZ_JBHTIH010000003.1"/>
</dbReference>
<gene>
    <name evidence="2" type="ORF">ACFQZQ_08050</name>
</gene>
<sequence>MTMAGDDAAPTSTQDTASVLDDLPVLDGERIRLRGFREDDLHDLYAVHSDPQVMRYWSFPAWTELAQAQDRLANAMSGRDPRRLLCWAIAERGDDRLVGGVTLFSIDRAQGRAEVGYSLRSDRWGRGLAREALQLALAHAFDGLGLRRVEADVDPRNAASCALVERFGFVREGLLRERWLVAGELQDSAIYGLLARDWRARQGG</sequence>
<proteinExistence type="predicted"/>
<dbReference type="EMBL" id="JBHTIH010000003">
    <property type="protein sequence ID" value="MFD0739228.1"/>
    <property type="molecule type" value="Genomic_DNA"/>
</dbReference>
<dbReference type="InterPro" id="IPR051908">
    <property type="entry name" value="Ribosomal_N-acetyltransferase"/>
</dbReference>
<dbReference type="PANTHER" id="PTHR43441">
    <property type="entry name" value="RIBOSOMAL-PROTEIN-SERINE ACETYLTRANSFERASE"/>
    <property type="match status" value="1"/>
</dbReference>
<evidence type="ECO:0000313" key="3">
    <source>
        <dbReference type="Proteomes" id="UP001597090"/>
    </source>
</evidence>
<comment type="caution">
    <text evidence="2">The sequence shown here is derived from an EMBL/GenBank/DDBJ whole genome shotgun (WGS) entry which is preliminary data.</text>
</comment>
<evidence type="ECO:0000259" key="1">
    <source>
        <dbReference type="PROSITE" id="PS51186"/>
    </source>
</evidence>
<keyword evidence="2" id="KW-0808">Transferase</keyword>
<dbReference type="EC" id="2.3.-.-" evidence="2"/>
<accession>A0ABW2YPZ2</accession>
<organism evidence="2 3">
    <name type="scientific">Lysobacter koreensis</name>
    <dbReference type="NCBI Taxonomy" id="266122"/>
    <lineage>
        <taxon>Bacteria</taxon>
        <taxon>Pseudomonadati</taxon>
        <taxon>Pseudomonadota</taxon>
        <taxon>Gammaproteobacteria</taxon>
        <taxon>Lysobacterales</taxon>
        <taxon>Lysobacteraceae</taxon>
        <taxon>Lysobacter</taxon>
    </lineage>
</organism>
<reference evidence="3" key="1">
    <citation type="journal article" date="2019" name="Int. J. Syst. Evol. Microbiol.">
        <title>The Global Catalogue of Microorganisms (GCM) 10K type strain sequencing project: providing services to taxonomists for standard genome sequencing and annotation.</title>
        <authorList>
            <consortium name="The Broad Institute Genomics Platform"/>
            <consortium name="The Broad Institute Genome Sequencing Center for Infectious Disease"/>
            <person name="Wu L."/>
            <person name="Ma J."/>
        </authorList>
    </citation>
    <scope>NUCLEOTIDE SEQUENCE [LARGE SCALE GENOMIC DNA]</scope>
    <source>
        <strain evidence="3">CCUG 55491</strain>
    </source>
</reference>